<comment type="subcellular location">
    <subcellularLocation>
        <location evidence="1">Cell membrane</location>
        <topology evidence="1">Multi-pass membrane protein</topology>
    </subcellularLocation>
</comment>
<dbReference type="GO" id="GO:0005886">
    <property type="term" value="C:plasma membrane"/>
    <property type="evidence" value="ECO:0007669"/>
    <property type="project" value="UniProtKB-SubCell"/>
</dbReference>
<evidence type="ECO:0000256" key="1">
    <source>
        <dbReference type="ARBA" id="ARBA00004651"/>
    </source>
</evidence>
<comment type="cofactor">
    <cofactor evidence="11">
        <name>Zn(2+)</name>
        <dbReference type="ChEBI" id="CHEBI:29105"/>
    </cofactor>
    <text evidence="11">Binds 1 zinc ion per subunit.</text>
</comment>
<keyword evidence="4 12" id="KW-0812">Transmembrane</keyword>
<organism evidence="14">
    <name type="scientific">uncultured bacterium 5G12</name>
    <dbReference type="NCBI Taxonomy" id="1701325"/>
    <lineage>
        <taxon>Bacteria</taxon>
        <taxon>environmental samples</taxon>
    </lineage>
</organism>
<evidence type="ECO:0000256" key="12">
    <source>
        <dbReference type="SAM" id="Phobius"/>
    </source>
</evidence>
<dbReference type="GO" id="GO:0046872">
    <property type="term" value="F:metal ion binding"/>
    <property type="evidence" value="ECO:0007669"/>
    <property type="project" value="UniProtKB-KW"/>
</dbReference>
<comment type="similarity">
    <text evidence="11">Belongs to the peptidase M48 family.</text>
</comment>
<dbReference type="Pfam" id="PF01435">
    <property type="entry name" value="Peptidase_M48"/>
    <property type="match status" value="1"/>
</dbReference>
<evidence type="ECO:0000256" key="10">
    <source>
        <dbReference type="ARBA" id="ARBA00023136"/>
    </source>
</evidence>
<dbReference type="PANTHER" id="PTHR43221">
    <property type="entry name" value="PROTEASE HTPX"/>
    <property type="match status" value="1"/>
</dbReference>
<keyword evidence="3 11" id="KW-0645">Protease</keyword>
<dbReference type="Gene3D" id="3.30.2010.10">
    <property type="entry name" value="Metalloproteases ('zincins'), catalytic domain"/>
    <property type="match status" value="1"/>
</dbReference>
<feature type="transmembrane region" description="Helical" evidence="12">
    <location>
        <begin position="12"/>
        <end position="30"/>
    </location>
</feature>
<protein>
    <submittedName>
        <fullName evidence="14">M48B family peptidase</fullName>
    </submittedName>
</protein>
<keyword evidence="9 11" id="KW-0482">Metalloprotease</keyword>
<evidence type="ECO:0000256" key="9">
    <source>
        <dbReference type="ARBA" id="ARBA00023049"/>
    </source>
</evidence>
<keyword evidence="7 11" id="KW-0862">Zinc</keyword>
<evidence type="ECO:0000256" key="4">
    <source>
        <dbReference type="ARBA" id="ARBA00022692"/>
    </source>
</evidence>
<reference evidence="14" key="1">
    <citation type="submission" date="2016-04" db="EMBL/GenBank/DDBJ databases">
        <title>Exploring the genomic information of specific uncultured soil bacteria through a new metagenomic library-based strategy.</title>
        <authorList>
            <person name="Liu Y."/>
            <person name="Zhang R."/>
        </authorList>
    </citation>
    <scope>NUCLEOTIDE SEQUENCE</scope>
</reference>
<feature type="transmembrane region" description="Helical" evidence="12">
    <location>
        <begin position="149"/>
        <end position="169"/>
    </location>
</feature>
<sequence length="281" mass="29930">MRDRFLIIRNILKCWAIPAVVGLLLGGLGWKLGGYRVSILFAGSIVLLAAAIYTYADRIVMGMLGARELVQGEAPALHSTVERLALAAGIVKPKLYVLPDSYPRALSAGRGAGGGSGIAVSVGLMGVASPAELEGIVAHEVAHIRHRDVLLQTVVVIVAMCVVELSRIGGALQRALLFVLAPVAASFVHLMLSPRREFAADRTAAELCASPHGLADALLRLEQAMELVPFEAAPATEPLYTMNPFAEKGLGALFDSHPPLGERVARLRALDPKWKERLRAA</sequence>
<dbReference type="GO" id="GO:0004222">
    <property type="term" value="F:metalloendopeptidase activity"/>
    <property type="evidence" value="ECO:0007669"/>
    <property type="project" value="InterPro"/>
</dbReference>
<feature type="domain" description="Peptidase M48" evidence="13">
    <location>
        <begin position="74"/>
        <end position="269"/>
    </location>
</feature>
<dbReference type="EMBL" id="KT342857">
    <property type="protein sequence ID" value="ALG05268.1"/>
    <property type="molecule type" value="Genomic_DNA"/>
</dbReference>
<dbReference type="GO" id="GO:0006508">
    <property type="term" value="P:proteolysis"/>
    <property type="evidence" value="ECO:0007669"/>
    <property type="project" value="UniProtKB-KW"/>
</dbReference>
<dbReference type="AlphaFoldDB" id="A0A0N9HMW5"/>
<dbReference type="InterPro" id="IPR050083">
    <property type="entry name" value="HtpX_protease"/>
</dbReference>
<feature type="transmembrane region" description="Helical" evidence="12">
    <location>
        <begin position="36"/>
        <end position="56"/>
    </location>
</feature>
<evidence type="ECO:0000256" key="11">
    <source>
        <dbReference type="RuleBase" id="RU003983"/>
    </source>
</evidence>
<proteinExistence type="inferred from homology"/>
<dbReference type="InterPro" id="IPR001915">
    <property type="entry name" value="Peptidase_M48"/>
</dbReference>
<evidence type="ECO:0000256" key="7">
    <source>
        <dbReference type="ARBA" id="ARBA00022833"/>
    </source>
</evidence>
<name>A0A0N9HMW5_9BACT</name>
<evidence type="ECO:0000256" key="5">
    <source>
        <dbReference type="ARBA" id="ARBA00022723"/>
    </source>
</evidence>
<gene>
    <name evidence="14" type="primary">htpX</name>
    <name evidence="14" type="ORF">5G12_006</name>
</gene>
<evidence type="ECO:0000259" key="13">
    <source>
        <dbReference type="Pfam" id="PF01435"/>
    </source>
</evidence>
<evidence type="ECO:0000313" key="14">
    <source>
        <dbReference type="EMBL" id="ALG05268.1"/>
    </source>
</evidence>
<accession>A0A0N9HMW5</accession>
<evidence type="ECO:0000256" key="6">
    <source>
        <dbReference type="ARBA" id="ARBA00022801"/>
    </source>
</evidence>
<evidence type="ECO:0000256" key="2">
    <source>
        <dbReference type="ARBA" id="ARBA00022475"/>
    </source>
</evidence>
<keyword evidence="2" id="KW-1003">Cell membrane</keyword>
<evidence type="ECO:0000256" key="8">
    <source>
        <dbReference type="ARBA" id="ARBA00022989"/>
    </source>
</evidence>
<keyword evidence="10 12" id="KW-0472">Membrane</keyword>
<dbReference type="PANTHER" id="PTHR43221:SF1">
    <property type="entry name" value="PROTEASE HTPX"/>
    <property type="match status" value="1"/>
</dbReference>
<keyword evidence="5" id="KW-0479">Metal-binding</keyword>
<keyword evidence="8 12" id="KW-1133">Transmembrane helix</keyword>
<feature type="transmembrane region" description="Helical" evidence="12">
    <location>
        <begin position="175"/>
        <end position="192"/>
    </location>
</feature>
<evidence type="ECO:0000256" key="3">
    <source>
        <dbReference type="ARBA" id="ARBA00022670"/>
    </source>
</evidence>
<keyword evidence="6 11" id="KW-0378">Hydrolase</keyword>